<accession>S6BPA2</accession>
<feature type="transmembrane region" description="Helical" evidence="1">
    <location>
        <begin position="43"/>
        <end position="61"/>
    </location>
</feature>
<dbReference type="EMBL" id="AK442193">
    <property type="protein sequence ID" value="BAN65987.1"/>
    <property type="molecule type" value="mRNA"/>
</dbReference>
<organism evidence="2">
    <name type="scientific">Babesia bovis</name>
    <dbReference type="NCBI Taxonomy" id="5865"/>
    <lineage>
        <taxon>Eukaryota</taxon>
        <taxon>Sar</taxon>
        <taxon>Alveolata</taxon>
        <taxon>Apicomplexa</taxon>
        <taxon>Aconoidasida</taxon>
        <taxon>Piroplasmida</taxon>
        <taxon>Babesiidae</taxon>
        <taxon>Babesia</taxon>
    </lineage>
</organism>
<sequence length="64" mass="7373">MVTKKDTSFRHQNTTGMDPELLFFLSVHVYSVNVVRICPYSIGHISFIYIFGLPLIFIFSYNGP</sequence>
<evidence type="ECO:0000256" key="1">
    <source>
        <dbReference type="SAM" id="Phobius"/>
    </source>
</evidence>
<reference evidence="2" key="1">
    <citation type="journal article" date="2014" name="BMC Genomics">
        <title>The Babesia bovis gene and promoter model: an update from full-length EST analysis.</title>
        <authorList>
            <person name="Yamagishi J."/>
            <person name="Wakaguri H."/>
            <person name="Yokoyama N."/>
            <person name="Yamashita R."/>
            <person name="Suzuki Y."/>
            <person name="Xuan X."/>
            <person name="Igarashi I."/>
        </authorList>
    </citation>
    <scope>NUCLEOTIDE SEQUENCE</scope>
    <source>
        <strain evidence="2">Texas</strain>
    </source>
</reference>
<proteinExistence type="evidence at transcript level"/>
<keyword evidence="1" id="KW-0812">Transmembrane</keyword>
<keyword evidence="1" id="KW-1133">Transmembrane helix</keyword>
<protein>
    <submittedName>
        <fullName evidence="2">Uncharacterized protein</fullName>
    </submittedName>
</protein>
<dbReference type="AlphaFoldDB" id="S6BPA2"/>
<keyword evidence="1" id="KW-0472">Membrane</keyword>
<name>S6BPA2_BABBO</name>
<evidence type="ECO:0000313" key="2">
    <source>
        <dbReference type="EMBL" id="BAN65987.1"/>
    </source>
</evidence>